<dbReference type="InterPro" id="IPR031165">
    <property type="entry name" value="GNAT_YJDJ"/>
</dbReference>
<proteinExistence type="predicted"/>
<dbReference type="InterPro" id="IPR045057">
    <property type="entry name" value="Gcn5-rel_NAT"/>
</dbReference>
<dbReference type="Proteomes" id="UP000596176">
    <property type="component" value="Chromosome"/>
</dbReference>
<evidence type="ECO:0000259" key="2">
    <source>
        <dbReference type="PROSITE" id="PS51729"/>
    </source>
</evidence>
<dbReference type="Pfam" id="PF14542">
    <property type="entry name" value="Acetyltransf_CG"/>
    <property type="match status" value="1"/>
</dbReference>
<accession>A0A1W5DPJ1</accession>
<reference evidence="3 4" key="1">
    <citation type="submission" date="2021-01" db="EMBL/GenBank/DDBJ databases">
        <title>Chromosome sequence of Serratia proteamaculans strain 94 rif-r, isolated from spoiled beef.</title>
        <authorList>
            <person name="Zaytseva Y.V."/>
            <person name="Iablokov S.N."/>
            <person name="Klyukina A."/>
        </authorList>
    </citation>
    <scope>NUCLEOTIDE SEQUENCE [LARGE SCALE GENOMIC DNA]</scope>
    <source>
        <strain evidence="3 4">94 rif-r</strain>
    </source>
</reference>
<dbReference type="AlphaFoldDB" id="A0A1W5DPJ1"/>
<dbReference type="InterPro" id="IPR000182">
    <property type="entry name" value="GNAT_dom"/>
</dbReference>
<dbReference type="CDD" id="cd04301">
    <property type="entry name" value="NAT_SF"/>
    <property type="match status" value="1"/>
</dbReference>
<dbReference type="PROSITE" id="PS51186">
    <property type="entry name" value="GNAT"/>
    <property type="match status" value="1"/>
</dbReference>
<dbReference type="PANTHER" id="PTHR31435">
    <property type="entry name" value="PROTEIN NATD1"/>
    <property type="match status" value="1"/>
</dbReference>
<feature type="domain" description="N-acetyltransferase" evidence="1">
    <location>
        <begin position="1"/>
        <end position="92"/>
    </location>
</feature>
<name>A0A1W5DPJ1_SERPR</name>
<dbReference type="PANTHER" id="PTHR31435:SF10">
    <property type="entry name" value="BSR4717 PROTEIN"/>
    <property type="match status" value="1"/>
</dbReference>
<dbReference type="GO" id="GO:0016747">
    <property type="term" value="F:acyltransferase activity, transferring groups other than amino-acyl groups"/>
    <property type="evidence" value="ECO:0007669"/>
    <property type="project" value="InterPro"/>
</dbReference>
<sequence>MDLEILSDEKRFYINDQQGKMIAEISFVPSGDKLTIIDHTWVDEVLKGQGVGKKLVALVVAKMREENRKIIPLCPFAKHEFDTTPEYQDIRA</sequence>
<gene>
    <name evidence="3" type="ORF">JKX24_15610</name>
</gene>
<dbReference type="SUPFAM" id="SSF55729">
    <property type="entry name" value="Acyl-CoA N-acyltransferases (Nat)"/>
    <property type="match status" value="1"/>
</dbReference>
<dbReference type="Gene3D" id="3.40.630.30">
    <property type="match status" value="1"/>
</dbReference>
<feature type="domain" description="N-acetyltransferase" evidence="2">
    <location>
        <begin position="4"/>
        <end position="92"/>
    </location>
</feature>
<dbReference type="PROSITE" id="PS51729">
    <property type="entry name" value="GNAT_YJDJ"/>
    <property type="match status" value="1"/>
</dbReference>
<keyword evidence="3" id="KW-0808">Transferase</keyword>
<dbReference type="EMBL" id="CP068391">
    <property type="protein sequence ID" value="QQX51636.1"/>
    <property type="molecule type" value="Genomic_DNA"/>
</dbReference>
<evidence type="ECO:0000313" key="4">
    <source>
        <dbReference type="Proteomes" id="UP000596176"/>
    </source>
</evidence>
<organism evidence="3 4">
    <name type="scientific">Serratia proteamaculans</name>
    <dbReference type="NCBI Taxonomy" id="28151"/>
    <lineage>
        <taxon>Bacteria</taxon>
        <taxon>Pseudomonadati</taxon>
        <taxon>Pseudomonadota</taxon>
        <taxon>Gammaproteobacteria</taxon>
        <taxon>Enterobacterales</taxon>
        <taxon>Yersiniaceae</taxon>
        <taxon>Serratia</taxon>
    </lineage>
</organism>
<protein>
    <submittedName>
        <fullName evidence="3">N-acetyltransferase</fullName>
    </submittedName>
</protein>
<dbReference type="RefSeq" id="WP_085118392.1">
    <property type="nucleotide sequence ID" value="NZ_CAMIQX010000006.1"/>
</dbReference>
<dbReference type="GeneID" id="83700714"/>
<evidence type="ECO:0000313" key="3">
    <source>
        <dbReference type="EMBL" id="QQX51636.1"/>
    </source>
</evidence>
<dbReference type="InterPro" id="IPR016181">
    <property type="entry name" value="Acyl_CoA_acyltransferase"/>
</dbReference>
<evidence type="ECO:0000259" key="1">
    <source>
        <dbReference type="PROSITE" id="PS51186"/>
    </source>
</evidence>